<dbReference type="HOGENOM" id="CLU_1564476_0_0_1"/>
<dbReference type="AlphaFoldDB" id="E9FY36"/>
<dbReference type="Proteomes" id="UP000000305">
    <property type="component" value="Unassembled WGS sequence"/>
</dbReference>
<keyword evidence="1" id="KW-1133">Transmembrane helix</keyword>
<organism evidence="2 3">
    <name type="scientific">Daphnia pulex</name>
    <name type="common">Water flea</name>
    <dbReference type="NCBI Taxonomy" id="6669"/>
    <lineage>
        <taxon>Eukaryota</taxon>
        <taxon>Metazoa</taxon>
        <taxon>Ecdysozoa</taxon>
        <taxon>Arthropoda</taxon>
        <taxon>Crustacea</taxon>
        <taxon>Branchiopoda</taxon>
        <taxon>Diplostraca</taxon>
        <taxon>Cladocera</taxon>
        <taxon>Anomopoda</taxon>
        <taxon>Daphniidae</taxon>
        <taxon>Daphnia</taxon>
    </lineage>
</organism>
<reference evidence="2 3" key="1">
    <citation type="journal article" date="2011" name="Science">
        <title>The ecoresponsive genome of Daphnia pulex.</title>
        <authorList>
            <person name="Colbourne J.K."/>
            <person name="Pfrender M.E."/>
            <person name="Gilbert D."/>
            <person name="Thomas W.K."/>
            <person name="Tucker A."/>
            <person name="Oakley T.H."/>
            <person name="Tokishita S."/>
            <person name="Aerts A."/>
            <person name="Arnold G.J."/>
            <person name="Basu M.K."/>
            <person name="Bauer D.J."/>
            <person name="Caceres C.E."/>
            <person name="Carmel L."/>
            <person name="Casola C."/>
            <person name="Choi J.H."/>
            <person name="Detter J.C."/>
            <person name="Dong Q."/>
            <person name="Dusheyko S."/>
            <person name="Eads B.D."/>
            <person name="Frohlich T."/>
            <person name="Geiler-Samerotte K.A."/>
            <person name="Gerlach D."/>
            <person name="Hatcher P."/>
            <person name="Jogdeo S."/>
            <person name="Krijgsveld J."/>
            <person name="Kriventseva E.V."/>
            <person name="Kultz D."/>
            <person name="Laforsch C."/>
            <person name="Lindquist E."/>
            <person name="Lopez J."/>
            <person name="Manak J.R."/>
            <person name="Muller J."/>
            <person name="Pangilinan J."/>
            <person name="Patwardhan R.P."/>
            <person name="Pitluck S."/>
            <person name="Pritham E.J."/>
            <person name="Rechtsteiner A."/>
            <person name="Rho M."/>
            <person name="Rogozin I.B."/>
            <person name="Sakarya O."/>
            <person name="Salamov A."/>
            <person name="Schaack S."/>
            <person name="Shapiro H."/>
            <person name="Shiga Y."/>
            <person name="Skalitzky C."/>
            <person name="Smith Z."/>
            <person name="Souvorov A."/>
            <person name="Sung W."/>
            <person name="Tang Z."/>
            <person name="Tsuchiya D."/>
            <person name="Tu H."/>
            <person name="Vos H."/>
            <person name="Wang M."/>
            <person name="Wolf Y.I."/>
            <person name="Yamagata H."/>
            <person name="Yamada T."/>
            <person name="Ye Y."/>
            <person name="Shaw J.R."/>
            <person name="Andrews J."/>
            <person name="Crease T.J."/>
            <person name="Tang H."/>
            <person name="Lucas S.M."/>
            <person name="Robertson H.M."/>
            <person name="Bork P."/>
            <person name="Koonin E.V."/>
            <person name="Zdobnov E.M."/>
            <person name="Grigoriev I.V."/>
            <person name="Lynch M."/>
            <person name="Boore J.L."/>
        </authorList>
    </citation>
    <scope>NUCLEOTIDE SEQUENCE [LARGE SCALE GENOMIC DNA]</scope>
</reference>
<protein>
    <recommendedName>
        <fullName evidence="4">MARVEL domain-containing protein</fullName>
    </recommendedName>
</protein>
<evidence type="ECO:0000313" key="3">
    <source>
        <dbReference type="Proteomes" id="UP000000305"/>
    </source>
</evidence>
<dbReference type="PhylomeDB" id="E9FY36"/>
<keyword evidence="1" id="KW-0472">Membrane</keyword>
<dbReference type="EMBL" id="GL732527">
    <property type="protein sequence ID" value="EFX87466.1"/>
    <property type="molecule type" value="Genomic_DNA"/>
</dbReference>
<feature type="transmembrane region" description="Helical" evidence="1">
    <location>
        <begin position="39"/>
        <end position="55"/>
    </location>
</feature>
<evidence type="ECO:0000313" key="2">
    <source>
        <dbReference type="EMBL" id="EFX87466.1"/>
    </source>
</evidence>
<feature type="transmembrane region" description="Helical" evidence="1">
    <location>
        <begin position="62"/>
        <end position="82"/>
    </location>
</feature>
<feature type="transmembrane region" description="Helical" evidence="1">
    <location>
        <begin position="7"/>
        <end position="27"/>
    </location>
</feature>
<accession>E9FY36</accession>
<keyword evidence="1" id="KW-0812">Transmembrane</keyword>
<dbReference type="InParanoid" id="E9FY36"/>
<evidence type="ECO:0008006" key="4">
    <source>
        <dbReference type="Google" id="ProtNLM"/>
    </source>
</evidence>
<dbReference type="STRING" id="6669.E9FY36"/>
<proteinExistence type="predicted"/>
<gene>
    <name evidence="2" type="primary">RFS1</name>
    <name evidence="2" type="ORF">DAPPUDRAFT_306471</name>
</gene>
<dbReference type="OrthoDB" id="6333957at2759"/>
<sequence length="171" mass="18755">METRVKVFGFFDILLGITMIMTEYSAIVMYSLPMDTTGSGLWGGMFVMVTGVVIIKRHNIMVLVFSILSAMSGIIMICLYIWSFTLYGDMISSGYTCGATLYMGHSICSRIALDSLFLIYGVAALCMNTILIHDAKWIEPHKKQNEAPALTNIPVVVTITPAAINGHNLSS</sequence>
<name>E9FY36_DAPPU</name>
<keyword evidence="3" id="KW-1185">Reference proteome</keyword>
<feature type="transmembrane region" description="Helical" evidence="1">
    <location>
        <begin position="111"/>
        <end position="132"/>
    </location>
</feature>
<dbReference type="KEGG" id="dpx:DAPPUDRAFT_306471"/>
<evidence type="ECO:0000256" key="1">
    <source>
        <dbReference type="SAM" id="Phobius"/>
    </source>
</evidence>